<evidence type="ECO:0000256" key="4">
    <source>
        <dbReference type="ARBA" id="ARBA00022723"/>
    </source>
</evidence>
<dbReference type="GO" id="GO:0046872">
    <property type="term" value="F:metal ion binding"/>
    <property type="evidence" value="ECO:0007669"/>
    <property type="project" value="UniProtKB-KW"/>
</dbReference>
<feature type="transmembrane region" description="Helical" evidence="10">
    <location>
        <begin position="72"/>
        <end position="92"/>
    </location>
</feature>
<evidence type="ECO:0000256" key="8">
    <source>
        <dbReference type="ARBA" id="ARBA00038102"/>
    </source>
</evidence>
<organism evidence="12 13">
    <name type="scientific">Mugilogobius chulae</name>
    <name type="common">yellowstripe goby</name>
    <dbReference type="NCBI Taxonomy" id="88201"/>
    <lineage>
        <taxon>Eukaryota</taxon>
        <taxon>Metazoa</taxon>
        <taxon>Chordata</taxon>
        <taxon>Craniata</taxon>
        <taxon>Vertebrata</taxon>
        <taxon>Euteleostomi</taxon>
        <taxon>Actinopterygii</taxon>
        <taxon>Neopterygii</taxon>
        <taxon>Teleostei</taxon>
        <taxon>Neoteleostei</taxon>
        <taxon>Acanthomorphata</taxon>
        <taxon>Gobiaria</taxon>
        <taxon>Gobiiformes</taxon>
        <taxon>Gobioidei</taxon>
        <taxon>Gobiidae</taxon>
        <taxon>Gobionellinae</taxon>
        <taxon>Mugilogobius</taxon>
    </lineage>
</organism>
<dbReference type="InterPro" id="IPR013320">
    <property type="entry name" value="ConA-like_dom_sf"/>
</dbReference>
<feature type="transmembrane region" description="Helical" evidence="10">
    <location>
        <begin position="36"/>
        <end position="52"/>
    </location>
</feature>
<evidence type="ECO:0000259" key="11">
    <source>
        <dbReference type="PROSITE" id="PS51828"/>
    </source>
</evidence>
<dbReference type="InterPro" id="IPR051005">
    <property type="entry name" value="Pentraxin_domain"/>
</dbReference>
<dbReference type="InterPro" id="IPR001759">
    <property type="entry name" value="PTX_dom"/>
</dbReference>
<evidence type="ECO:0000256" key="3">
    <source>
        <dbReference type="ARBA" id="ARBA00022525"/>
    </source>
</evidence>
<dbReference type="PANTHER" id="PTHR45869">
    <property type="entry name" value="C-REACTIVE PROTEIN-RELATED"/>
    <property type="match status" value="1"/>
</dbReference>
<keyword evidence="10" id="KW-0812">Transmembrane</keyword>
<gene>
    <name evidence="12" type="ORF">WMY93_025996</name>
</gene>
<dbReference type="PRINTS" id="PR00895">
    <property type="entry name" value="PENTAXIN"/>
</dbReference>
<keyword evidence="5" id="KW-0732">Signal</keyword>
<protein>
    <recommendedName>
        <fullName evidence="11">Pentraxin (PTX) domain-containing protein</fullName>
    </recommendedName>
</protein>
<comment type="similarity">
    <text evidence="8">Belongs to the pentraxin family.</text>
</comment>
<proteinExistence type="inferred from homology"/>
<dbReference type="GO" id="GO:0005576">
    <property type="term" value="C:extracellular region"/>
    <property type="evidence" value="ECO:0007669"/>
    <property type="project" value="UniProtKB-SubCell"/>
</dbReference>
<name>A0AAW0N1Y2_9GOBI</name>
<keyword evidence="4" id="KW-0479">Metal-binding</keyword>
<dbReference type="SMART" id="SM00159">
    <property type="entry name" value="PTX"/>
    <property type="match status" value="2"/>
</dbReference>
<dbReference type="FunFam" id="2.60.120.200:FF:000070">
    <property type="entry name" value="Serum amyloid P-component"/>
    <property type="match status" value="1"/>
</dbReference>
<evidence type="ECO:0000256" key="1">
    <source>
        <dbReference type="ARBA" id="ARBA00001913"/>
    </source>
</evidence>
<feature type="transmembrane region" description="Helical" evidence="10">
    <location>
        <begin position="387"/>
        <end position="406"/>
    </location>
</feature>
<evidence type="ECO:0000256" key="7">
    <source>
        <dbReference type="ARBA" id="ARBA00023157"/>
    </source>
</evidence>
<accession>A0AAW0N1Y2</accession>
<comment type="caution">
    <text evidence="9">Lacks conserved residue(s) required for the propagation of feature annotation.</text>
</comment>
<dbReference type="Gene3D" id="2.60.120.200">
    <property type="match status" value="2"/>
</dbReference>
<keyword evidence="6" id="KW-0106">Calcium</keyword>
<keyword evidence="13" id="KW-1185">Reference proteome</keyword>
<feature type="transmembrane region" description="Helical" evidence="10">
    <location>
        <begin position="6"/>
        <end position="24"/>
    </location>
</feature>
<evidence type="ECO:0000313" key="13">
    <source>
        <dbReference type="Proteomes" id="UP001460270"/>
    </source>
</evidence>
<comment type="subcellular location">
    <subcellularLocation>
        <location evidence="2">Secreted</location>
    </subcellularLocation>
</comment>
<reference evidence="13" key="1">
    <citation type="submission" date="2024-04" db="EMBL/GenBank/DDBJ databases">
        <title>Salinicola lusitanus LLJ914,a marine bacterium isolated from the Okinawa Trough.</title>
        <authorList>
            <person name="Li J."/>
        </authorList>
    </citation>
    <scope>NUCLEOTIDE SEQUENCE [LARGE SCALE GENOMIC DNA]</scope>
</reference>
<evidence type="ECO:0000256" key="10">
    <source>
        <dbReference type="SAM" id="Phobius"/>
    </source>
</evidence>
<dbReference type="EMBL" id="JBBPFD010000019">
    <property type="protein sequence ID" value="KAK7886375.1"/>
    <property type="molecule type" value="Genomic_DNA"/>
</dbReference>
<keyword evidence="10" id="KW-0472">Membrane</keyword>
<comment type="caution">
    <text evidence="12">The sequence shown here is derived from an EMBL/GenBank/DDBJ whole genome shotgun (WGS) entry which is preliminary data.</text>
</comment>
<comment type="cofactor">
    <cofactor evidence="1">
        <name>Ca(2+)</name>
        <dbReference type="ChEBI" id="CHEBI:29108"/>
    </cofactor>
</comment>
<feature type="domain" description="Pentraxin (PTX)" evidence="11">
    <location>
        <begin position="411"/>
        <end position="600"/>
    </location>
</feature>
<keyword evidence="10" id="KW-1133">Transmembrane helix</keyword>
<evidence type="ECO:0000313" key="12">
    <source>
        <dbReference type="EMBL" id="KAK7886375.1"/>
    </source>
</evidence>
<feature type="domain" description="Pentraxin (PTX)" evidence="11">
    <location>
        <begin position="162"/>
        <end position="365"/>
    </location>
</feature>
<dbReference type="SUPFAM" id="SSF49899">
    <property type="entry name" value="Concanavalin A-like lectins/glucanases"/>
    <property type="match status" value="2"/>
</dbReference>
<dbReference type="PANTHER" id="PTHR45869:SF7">
    <property type="entry name" value="C-REACTIVE PROTEIN"/>
    <property type="match status" value="1"/>
</dbReference>
<dbReference type="PROSITE" id="PS51828">
    <property type="entry name" value="PTX_2"/>
    <property type="match status" value="2"/>
</dbReference>
<evidence type="ECO:0000256" key="9">
    <source>
        <dbReference type="PROSITE-ProRule" id="PRU01172"/>
    </source>
</evidence>
<dbReference type="AlphaFoldDB" id="A0AAW0N1Y2"/>
<dbReference type="Proteomes" id="UP001460270">
    <property type="component" value="Unassembled WGS sequence"/>
</dbReference>
<sequence length="600" mass="67418">MGILGFALFILLGITSLPSVSNALSWREFSFIQCKLGYVTLFLCTFHAYLYGWDKFLRPSTYKWYTAPGYLLALVVPTVVLVLKLLLLLPCVDHRLMRIRRAGSALQSKISPHINYSSSIIRFKKTGVSSGCFTYITSFQDEVLCVPHVSDLNTAAVIQDLSGKVFTFPQQTNSAHVKITTPKNNFAALTVCHRSFTDLKRDHGIFSMALPSSANEFLLFYRNGVNAMEPHVKTDKVAYTGLDYKLNQWHSICTTWESSSGVVQLWFNGQPLTRKYVPNSQSAMSGTPIIVLGQEQDSHGGGFDINQSFVGMMTDVHMWDYMLSPCEIQKYMSETSFTPGNVLNWAALDFVINGRVLIENKQMYCGFNSHRTFKLLMNKEKEREIRLKMAQVYIFLSLLLGMSAALPQDMSGKMLIFPQETNTAHVRITTSRQNLGAVTVCLRYFTDLVRAFSVFSLATPSFTNDFTFFMNANSQILVRDIGITFKGLDYQINRWQSICATWDAASGVVQLWVNGKPSAMKFVTNSNISGPMIIVIGQDQDSYGGRFEAAQSFVGMMTDVHMWIMFSLPVISKSTCLKPASLQQMCSTGQLWTLRSTDEC</sequence>
<evidence type="ECO:0000256" key="2">
    <source>
        <dbReference type="ARBA" id="ARBA00004613"/>
    </source>
</evidence>
<keyword evidence="7" id="KW-1015">Disulfide bond</keyword>
<keyword evidence="3" id="KW-0964">Secreted</keyword>
<dbReference type="Pfam" id="PF00354">
    <property type="entry name" value="Pentaxin"/>
    <property type="match status" value="2"/>
</dbReference>
<evidence type="ECO:0000256" key="5">
    <source>
        <dbReference type="ARBA" id="ARBA00022729"/>
    </source>
</evidence>
<evidence type="ECO:0000256" key="6">
    <source>
        <dbReference type="ARBA" id="ARBA00022837"/>
    </source>
</evidence>